<evidence type="ECO:0000313" key="3">
    <source>
        <dbReference type="Proteomes" id="UP001237642"/>
    </source>
</evidence>
<comment type="caution">
    <text evidence="2">The sequence shown here is derived from an EMBL/GenBank/DDBJ whole genome shotgun (WGS) entry which is preliminary data.</text>
</comment>
<keyword evidence="3" id="KW-1185">Reference proteome</keyword>
<feature type="transmembrane region" description="Helical" evidence="1">
    <location>
        <begin position="96"/>
        <end position="121"/>
    </location>
</feature>
<evidence type="ECO:0000256" key="1">
    <source>
        <dbReference type="SAM" id="Phobius"/>
    </source>
</evidence>
<accession>A0AAD8LV18</accession>
<evidence type="ECO:0000313" key="2">
    <source>
        <dbReference type="EMBL" id="KAK1351585.1"/>
    </source>
</evidence>
<reference evidence="2" key="1">
    <citation type="submission" date="2023-02" db="EMBL/GenBank/DDBJ databases">
        <title>Genome of toxic invasive species Heracleum sosnowskyi carries increased number of genes despite the absence of recent whole-genome duplications.</title>
        <authorList>
            <person name="Schelkunov M."/>
            <person name="Shtratnikova V."/>
            <person name="Makarenko M."/>
            <person name="Klepikova A."/>
            <person name="Omelchenko D."/>
            <person name="Novikova G."/>
            <person name="Obukhova E."/>
            <person name="Bogdanov V."/>
            <person name="Penin A."/>
            <person name="Logacheva M."/>
        </authorList>
    </citation>
    <scope>NUCLEOTIDE SEQUENCE</scope>
    <source>
        <strain evidence="2">Hsosn_3</strain>
        <tissue evidence="2">Leaf</tissue>
    </source>
</reference>
<dbReference type="EMBL" id="JAUIZM010000031">
    <property type="protein sequence ID" value="KAK1351585.1"/>
    <property type="molecule type" value="Genomic_DNA"/>
</dbReference>
<keyword evidence="1" id="KW-1133">Transmembrane helix</keyword>
<gene>
    <name evidence="2" type="ORF">POM88_054272</name>
</gene>
<keyword evidence="1" id="KW-0472">Membrane</keyword>
<keyword evidence="1" id="KW-0812">Transmembrane</keyword>
<feature type="transmembrane region" description="Helical" evidence="1">
    <location>
        <begin position="142"/>
        <end position="168"/>
    </location>
</feature>
<proteinExistence type="predicted"/>
<feature type="transmembrane region" description="Helical" evidence="1">
    <location>
        <begin position="226"/>
        <end position="243"/>
    </location>
</feature>
<protein>
    <submittedName>
        <fullName evidence="2">ATP-binding cassette sub-family A member like</fullName>
    </submittedName>
</protein>
<sequence>MDIEQEQAHNLDIFGVIKESINVVVSWKTIFSQITLLHIFPLSIIFLSHIYISEWLFGEILYDEDLLLFTREGSPTYNDIVDLIHTEKMLFLIFTILYYIFVIIFSLISTSAVVYTIACIYTAKELTFRKLMRVVPRVWQRLMVTFMWSSFVVFAYNIASCFVLVFAINIGAITDGWGLMIFLITYLTGFAYIGIVWQLACVISVLEDISGIQAISKSKDLIQGKTMVAGTIYVLVNTSFAGIQLETVMLGPDPMQQWGNISAYAILCVALVVLILFGLVSQTIIYFVCKSYHHEVIDKPSLADHLEEFTGEYMPLLDRDVQLGKIPA</sequence>
<reference evidence="2" key="2">
    <citation type="submission" date="2023-05" db="EMBL/GenBank/DDBJ databases">
        <authorList>
            <person name="Schelkunov M.I."/>
        </authorList>
    </citation>
    <scope>NUCLEOTIDE SEQUENCE</scope>
    <source>
        <strain evidence="2">Hsosn_3</strain>
        <tissue evidence="2">Leaf</tissue>
    </source>
</reference>
<organism evidence="2 3">
    <name type="scientific">Heracleum sosnowskyi</name>
    <dbReference type="NCBI Taxonomy" id="360622"/>
    <lineage>
        <taxon>Eukaryota</taxon>
        <taxon>Viridiplantae</taxon>
        <taxon>Streptophyta</taxon>
        <taxon>Embryophyta</taxon>
        <taxon>Tracheophyta</taxon>
        <taxon>Spermatophyta</taxon>
        <taxon>Magnoliopsida</taxon>
        <taxon>eudicotyledons</taxon>
        <taxon>Gunneridae</taxon>
        <taxon>Pentapetalae</taxon>
        <taxon>asterids</taxon>
        <taxon>campanulids</taxon>
        <taxon>Apiales</taxon>
        <taxon>Apiaceae</taxon>
        <taxon>Apioideae</taxon>
        <taxon>apioid superclade</taxon>
        <taxon>Tordylieae</taxon>
        <taxon>Tordyliinae</taxon>
        <taxon>Heracleum</taxon>
    </lineage>
</organism>
<dbReference type="PANTHER" id="PTHR33133">
    <property type="entry name" value="OS08G0107100 PROTEIN-RELATED"/>
    <property type="match status" value="1"/>
</dbReference>
<feature type="transmembrane region" description="Helical" evidence="1">
    <location>
        <begin position="34"/>
        <end position="52"/>
    </location>
</feature>
<keyword evidence="2" id="KW-0067">ATP-binding</keyword>
<dbReference type="PANTHER" id="PTHR33133:SF5">
    <property type="entry name" value="OS08G0107100 PROTEIN"/>
    <property type="match status" value="1"/>
</dbReference>
<dbReference type="GO" id="GO:0005524">
    <property type="term" value="F:ATP binding"/>
    <property type="evidence" value="ECO:0007669"/>
    <property type="project" value="UniProtKB-KW"/>
</dbReference>
<dbReference type="AlphaFoldDB" id="A0AAD8LV18"/>
<keyword evidence="2" id="KW-0547">Nucleotide-binding</keyword>
<feature type="transmembrane region" description="Helical" evidence="1">
    <location>
        <begin position="263"/>
        <end position="289"/>
    </location>
</feature>
<dbReference type="Proteomes" id="UP001237642">
    <property type="component" value="Unassembled WGS sequence"/>
</dbReference>
<name>A0AAD8LV18_9APIA</name>
<feature type="transmembrane region" description="Helical" evidence="1">
    <location>
        <begin position="180"/>
        <end position="206"/>
    </location>
</feature>